<organism evidence="1 2">
    <name type="scientific">Agrobacterium tumefaciens</name>
    <dbReference type="NCBI Taxonomy" id="358"/>
    <lineage>
        <taxon>Bacteria</taxon>
        <taxon>Pseudomonadati</taxon>
        <taxon>Pseudomonadota</taxon>
        <taxon>Alphaproteobacteria</taxon>
        <taxon>Hyphomicrobiales</taxon>
        <taxon>Rhizobiaceae</taxon>
        <taxon>Rhizobium/Agrobacterium group</taxon>
        <taxon>Agrobacterium</taxon>
        <taxon>Agrobacterium tumefaciens complex</taxon>
    </lineage>
</organism>
<dbReference type="EMBL" id="LXPS01000005">
    <property type="protein sequence ID" value="OAE48558.1"/>
    <property type="molecule type" value="Genomic_DNA"/>
</dbReference>
<dbReference type="GO" id="GO:0008967">
    <property type="term" value="F:phosphoglycolate phosphatase activity"/>
    <property type="evidence" value="ECO:0007669"/>
    <property type="project" value="TreeGrafter"/>
</dbReference>
<dbReference type="SUPFAM" id="SSF56784">
    <property type="entry name" value="HAD-like"/>
    <property type="match status" value="1"/>
</dbReference>
<dbReference type="PANTHER" id="PTHR43434:SF22">
    <property type="entry name" value="PHOSPHOGLYCOLATE PHOSPHATASE"/>
    <property type="match status" value="1"/>
</dbReference>
<dbReference type="InterPro" id="IPR023198">
    <property type="entry name" value="PGP-like_dom2"/>
</dbReference>
<gene>
    <name evidence="1" type="ORF">A7J57_21260</name>
</gene>
<evidence type="ECO:0000313" key="2">
    <source>
        <dbReference type="Proteomes" id="UP000077098"/>
    </source>
</evidence>
<name>A0A176XGB3_AGRTU</name>
<dbReference type="InterPro" id="IPR023214">
    <property type="entry name" value="HAD_sf"/>
</dbReference>
<reference evidence="1 2" key="1">
    <citation type="submission" date="2016-05" db="EMBL/GenBank/DDBJ databases">
        <authorList>
            <person name="Lavstsen T."/>
            <person name="Jespersen J.S."/>
        </authorList>
    </citation>
    <scope>NUCLEOTIDE SEQUENCE [LARGE SCALE GENOMIC DNA]</scope>
    <source>
        <strain evidence="1 2">KCJ1736</strain>
    </source>
</reference>
<dbReference type="Gene3D" id="3.40.50.1000">
    <property type="entry name" value="HAD superfamily/HAD-like"/>
    <property type="match status" value="1"/>
</dbReference>
<dbReference type="PANTHER" id="PTHR43434">
    <property type="entry name" value="PHOSPHOGLYCOLATE PHOSPHATASE"/>
    <property type="match status" value="1"/>
</dbReference>
<dbReference type="InterPro" id="IPR006439">
    <property type="entry name" value="HAD-SF_hydro_IA"/>
</dbReference>
<dbReference type="NCBIfam" id="TIGR01549">
    <property type="entry name" value="HAD-SF-IA-v1"/>
    <property type="match status" value="1"/>
</dbReference>
<evidence type="ECO:0000313" key="1">
    <source>
        <dbReference type="EMBL" id="OAE48558.1"/>
    </source>
</evidence>
<proteinExistence type="predicted"/>
<dbReference type="Pfam" id="PF00702">
    <property type="entry name" value="Hydrolase"/>
    <property type="match status" value="1"/>
</dbReference>
<comment type="caution">
    <text evidence="1">The sequence shown here is derived from an EMBL/GenBank/DDBJ whole genome shotgun (WGS) entry which is preliminary data.</text>
</comment>
<dbReference type="CDD" id="cd01427">
    <property type="entry name" value="HAD_like"/>
    <property type="match status" value="1"/>
</dbReference>
<accession>A0A176XGB3</accession>
<dbReference type="SFLD" id="SFLDS00003">
    <property type="entry name" value="Haloacid_Dehalogenase"/>
    <property type="match status" value="1"/>
</dbReference>
<dbReference type="GO" id="GO:0006281">
    <property type="term" value="P:DNA repair"/>
    <property type="evidence" value="ECO:0007669"/>
    <property type="project" value="TreeGrafter"/>
</dbReference>
<protein>
    <submittedName>
        <fullName evidence="1">Haloacid dehalogenase</fullName>
    </submittedName>
</protein>
<sequence length="245" mass="25474">MVADIQLDPAQSIAAVLFDKDGTLLGYDASWGPVNRELAAIAAKGDPALAERLLVACGMDPVTGHVVPDSLLAAGNTAEIAAGLVAAGSPCDVVELTARLDRLFTEAADKSVPVTDLKAFFARLKARGYKLGIASSDNENSIRQTAIRFGFESDIDFVAGYDSGYGTKPQPGMVLGFCEAIGIAPDRVAVVGDNNHDLHMAKNAGAGLRVAVLTGTGSRESLGADAHYCFDDITGLEALLPERAV</sequence>
<dbReference type="RefSeq" id="WP_063947718.1">
    <property type="nucleotide sequence ID" value="NZ_LXPS01000005.1"/>
</dbReference>
<dbReference type="SFLD" id="SFLDG01129">
    <property type="entry name" value="C1.5:_HAD__Beta-PGM__Phosphata"/>
    <property type="match status" value="1"/>
</dbReference>
<dbReference type="Gene3D" id="1.10.150.240">
    <property type="entry name" value="Putative phosphatase, domain 2"/>
    <property type="match status" value="1"/>
</dbReference>
<dbReference type="Proteomes" id="UP000077098">
    <property type="component" value="Unassembled WGS sequence"/>
</dbReference>
<dbReference type="InterPro" id="IPR050155">
    <property type="entry name" value="HAD-like_hydrolase_sf"/>
</dbReference>
<dbReference type="AlphaFoldDB" id="A0A176XGB3"/>
<dbReference type="InterPro" id="IPR036412">
    <property type="entry name" value="HAD-like_sf"/>
</dbReference>